<dbReference type="InterPro" id="IPR011249">
    <property type="entry name" value="Metalloenz_LuxS/M16"/>
</dbReference>
<name>A0A7J6K6Q0_TOXGO</name>
<organism evidence="1 2">
    <name type="scientific">Toxoplasma gondii</name>
    <dbReference type="NCBI Taxonomy" id="5811"/>
    <lineage>
        <taxon>Eukaryota</taxon>
        <taxon>Sar</taxon>
        <taxon>Alveolata</taxon>
        <taxon>Apicomplexa</taxon>
        <taxon>Conoidasida</taxon>
        <taxon>Coccidia</taxon>
        <taxon>Eucoccidiorida</taxon>
        <taxon>Eimeriorina</taxon>
        <taxon>Sarcocystidae</taxon>
        <taxon>Toxoplasma</taxon>
    </lineage>
</organism>
<dbReference type="Proteomes" id="UP000557509">
    <property type="component" value="Unassembled WGS sequence"/>
</dbReference>
<keyword evidence="2" id="KW-1185">Reference proteome</keyword>
<dbReference type="AlphaFoldDB" id="A0A7J6K6Q0"/>
<dbReference type="GO" id="GO:0046872">
    <property type="term" value="F:metal ion binding"/>
    <property type="evidence" value="ECO:0007669"/>
    <property type="project" value="InterPro"/>
</dbReference>
<comment type="caution">
    <text evidence="1">The sequence shown here is derived from an EMBL/GenBank/DDBJ whole genome shotgun (WGS) entry which is preliminary data.</text>
</comment>
<evidence type="ECO:0000313" key="1">
    <source>
        <dbReference type="EMBL" id="KAF4643133.1"/>
    </source>
</evidence>
<evidence type="ECO:0000313" key="2">
    <source>
        <dbReference type="Proteomes" id="UP000557509"/>
    </source>
</evidence>
<proteinExistence type="predicted"/>
<gene>
    <name evidence="1" type="ORF">TGRH88_028000</name>
</gene>
<accession>A0A7J6K6Q0</accession>
<protein>
    <submittedName>
        <fullName evidence="1">Peptidase M16 inactive domain-containing protein</fullName>
    </submittedName>
</protein>
<dbReference type="SUPFAM" id="SSF63411">
    <property type="entry name" value="LuxS/MPP-like metallohydrolase"/>
    <property type="match status" value="1"/>
</dbReference>
<reference evidence="1 2" key="1">
    <citation type="submission" date="2020-03" db="EMBL/GenBank/DDBJ databases">
        <title>Genome sequence of Toxoplasma gondii RH-88 strain.</title>
        <authorList>
            <person name="Lorenzi H.A."/>
            <person name="Venepally P."/>
            <person name="Rozenberg A."/>
            <person name="Sibley D."/>
        </authorList>
    </citation>
    <scope>NUCLEOTIDE SEQUENCE [LARGE SCALE GENOMIC DNA]</scope>
    <source>
        <strain evidence="1 2">RH-88</strain>
    </source>
</reference>
<dbReference type="EMBL" id="JAAUHK010000192">
    <property type="protein sequence ID" value="KAF4643133.1"/>
    <property type="molecule type" value="Genomic_DNA"/>
</dbReference>
<sequence length="70" mass="7454">MKAKGSLLSALKNEGLAISLNSWSLDEECVSIFYISIELTEQGASDAGLERVEDLVFLSLSLLRGFGCGG</sequence>
<dbReference type="Gene3D" id="3.30.830.10">
    <property type="entry name" value="Metalloenzyme, LuxS/M16 peptidase-like"/>
    <property type="match status" value="1"/>
</dbReference>